<evidence type="ECO:0000313" key="4">
    <source>
        <dbReference type="Proteomes" id="UP000321577"/>
    </source>
</evidence>
<gene>
    <name evidence="3" type="ORF">BGE01nite_30230</name>
</gene>
<reference evidence="3 4" key="1">
    <citation type="submission" date="2019-07" db="EMBL/GenBank/DDBJ databases">
        <title>Whole genome shotgun sequence of Brevifollis gellanilyticus NBRC 108608.</title>
        <authorList>
            <person name="Hosoyama A."/>
            <person name="Uohara A."/>
            <person name="Ohji S."/>
            <person name="Ichikawa N."/>
        </authorList>
    </citation>
    <scope>NUCLEOTIDE SEQUENCE [LARGE SCALE GENOMIC DNA]</scope>
    <source>
        <strain evidence="3 4">NBRC 108608</strain>
    </source>
</reference>
<feature type="coiled-coil region" evidence="1">
    <location>
        <begin position="87"/>
        <end position="128"/>
    </location>
</feature>
<dbReference type="OrthoDB" id="192807at2"/>
<comment type="caution">
    <text evidence="3">The sequence shown here is derived from an EMBL/GenBank/DDBJ whole genome shotgun (WGS) entry which is preliminary data.</text>
</comment>
<evidence type="ECO:0008006" key="5">
    <source>
        <dbReference type="Google" id="ProtNLM"/>
    </source>
</evidence>
<evidence type="ECO:0000256" key="1">
    <source>
        <dbReference type="SAM" id="Coils"/>
    </source>
</evidence>
<dbReference type="InterPro" id="IPR053716">
    <property type="entry name" value="Flag_assembly_chemotaxis_eff"/>
</dbReference>
<protein>
    <recommendedName>
        <fullName evidence="5">Type III secretion protein</fullName>
    </recommendedName>
</protein>
<evidence type="ECO:0000256" key="2">
    <source>
        <dbReference type="SAM" id="MobiDB-lite"/>
    </source>
</evidence>
<dbReference type="Pfam" id="PF07321">
    <property type="entry name" value="YscO"/>
    <property type="match status" value="1"/>
</dbReference>
<dbReference type="RefSeq" id="WP_146851305.1">
    <property type="nucleotide sequence ID" value="NZ_BKAG01000020.1"/>
</dbReference>
<dbReference type="Proteomes" id="UP000321577">
    <property type="component" value="Unassembled WGS sequence"/>
</dbReference>
<name>A0A512MAH1_9BACT</name>
<sequence>MARYPLQDMVFVREHREDKASKAVTAARRVVLEAEKHLAAKQKELEEYSKWRVIEEERLIQSIMRRPVKLGDITDIRLEISSIRERELDFIDQVRKAEGELDRAKEELEKAKQAFKQATQDLEKLLEHRVTWQDEQNLEAERLADLELEDFSGPKNDLNLHPDEASYELN</sequence>
<keyword evidence="4" id="KW-1185">Reference proteome</keyword>
<proteinExistence type="predicted"/>
<dbReference type="EMBL" id="BKAG01000020">
    <property type="protein sequence ID" value="GEP43732.1"/>
    <property type="molecule type" value="Genomic_DNA"/>
</dbReference>
<organism evidence="3 4">
    <name type="scientific">Brevifollis gellanilyticus</name>
    <dbReference type="NCBI Taxonomy" id="748831"/>
    <lineage>
        <taxon>Bacteria</taxon>
        <taxon>Pseudomonadati</taxon>
        <taxon>Verrucomicrobiota</taxon>
        <taxon>Verrucomicrobiia</taxon>
        <taxon>Verrucomicrobiales</taxon>
        <taxon>Verrucomicrobiaceae</taxon>
    </lineage>
</organism>
<dbReference type="Gene3D" id="1.10.287.1700">
    <property type="match status" value="1"/>
</dbReference>
<keyword evidence="1" id="KW-0175">Coiled coil</keyword>
<feature type="region of interest" description="Disordered" evidence="2">
    <location>
        <begin position="151"/>
        <end position="170"/>
    </location>
</feature>
<dbReference type="AlphaFoldDB" id="A0A512MAH1"/>
<accession>A0A512MAH1</accession>
<evidence type="ECO:0000313" key="3">
    <source>
        <dbReference type="EMBL" id="GEP43732.1"/>
    </source>
</evidence>
<dbReference type="InterPro" id="IPR009929">
    <property type="entry name" value="T3SS_YscO"/>
</dbReference>